<gene>
    <name evidence="4" type="ORF">CSSPJE1EN2_LOCUS18602</name>
</gene>
<evidence type="ECO:0000313" key="4">
    <source>
        <dbReference type="EMBL" id="CAK9876426.1"/>
    </source>
</evidence>
<evidence type="ECO:0000256" key="1">
    <source>
        <dbReference type="ARBA" id="ARBA00004496"/>
    </source>
</evidence>
<dbReference type="InterPro" id="IPR042101">
    <property type="entry name" value="SRP54_N_sf"/>
</dbReference>
<comment type="subcellular location">
    <subcellularLocation>
        <location evidence="1">Cytoplasm</location>
    </subcellularLocation>
</comment>
<dbReference type="InterPro" id="IPR022941">
    <property type="entry name" value="SRP54"/>
</dbReference>
<proteinExistence type="predicted"/>
<organism evidence="4 5">
    <name type="scientific">Sphagnum jensenii</name>
    <dbReference type="NCBI Taxonomy" id="128206"/>
    <lineage>
        <taxon>Eukaryota</taxon>
        <taxon>Viridiplantae</taxon>
        <taxon>Streptophyta</taxon>
        <taxon>Embryophyta</taxon>
        <taxon>Bryophyta</taxon>
        <taxon>Sphagnophytina</taxon>
        <taxon>Sphagnopsida</taxon>
        <taxon>Sphagnales</taxon>
        <taxon>Sphagnaceae</taxon>
        <taxon>Sphagnum</taxon>
    </lineage>
</organism>
<evidence type="ECO:0000313" key="5">
    <source>
        <dbReference type="Proteomes" id="UP001497522"/>
    </source>
</evidence>
<dbReference type="InterPro" id="IPR004125">
    <property type="entry name" value="Signal_recog_particle_SRP54_M"/>
</dbReference>
<dbReference type="Pfam" id="PF02881">
    <property type="entry name" value="SRP54_N"/>
    <property type="match status" value="1"/>
</dbReference>
<feature type="domain" description="Signal recognition particle SRP54 helical bundle" evidence="2">
    <location>
        <begin position="6"/>
        <end position="77"/>
    </location>
</feature>
<dbReference type="Pfam" id="PF02978">
    <property type="entry name" value="SRP_SPB"/>
    <property type="match status" value="1"/>
</dbReference>
<dbReference type="EMBL" id="OZ023706">
    <property type="protein sequence ID" value="CAK9876426.1"/>
    <property type="molecule type" value="Genomic_DNA"/>
</dbReference>
<keyword evidence="5" id="KW-1185">Reference proteome</keyword>
<dbReference type="Proteomes" id="UP001497522">
    <property type="component" value="Chromosome 5"/>
</dbReference>
<name>A0ABP1BLF2_9BRYO</name>
<dbReference type="PANTHER" id="PTHR11564:SF5">
    <property type="entry name" value="SIGNAL RECOGNITION PARTICLE SUBUNIT SRP54"/>
    <property type="match status" value="1"/>
</dbReference>
<dbReference type="InterPro" id="IPR036225">
    <property type="entry name" value="SRP/SRP_N"/>
</dbReference>
<dbReference type="InterPro" id="IPR036891">
    <property type="entry name" value="Signal_recog_part_SRP54_M_sf"/>
</dbReference>
<sequence>MVQAELGGRISRALQQMSNATFIDEKVLAECLKQISRALLQADEQFKMAMNMQNNIKKIVNLDDLTAGHNKRKIIQQIDEVVPMDQQSELMQKLTKGNFTLRIMYEQFQNIQNMGPLSQVMSMVPGFSQELMPKGCENKSHTKVKKFITMMDSMTNEVVATSSNKADSSAYTVPVTNELGTPV</sequence>
<dbReference type="PANTHER" id="PTHR11564">
    <property type="entry name" value="SIGNAL RECOGNITION PARTICLE 54K PROTEIN SRP54"/>
    <property type="match status" value="1"/>
</dbReference>
<dbReference type="Gene3D" id="1.10.260.30">
    <property type="entry name" value="Signal recognition particle, SRP54 subunit, M-domain"/>
    <property type="match status" value="1"/>
</dbReference>
<evidence type="ECO:0000259" key="3">
    <source>
        <dbReference type="Pfam" id="PF02978"/>
    </source>
</evidence>
<dbReference type="SUPFAM" id="SSF47364">
    <property type="entry name" value="Domain of the SRP/SRP receptor G-proteins"/>
    <property type="match status" value="1"/>
</dbReference>
<evidence type="ECO:0000259" key="2">
    <source>
        <dbReference type="Pfam" id="PF02881"/>
    </source>
</evidence>
<accession>A0ABP1BLF2</accession>
<dbReference type="Gene3D" id="1.20.120.140">
    <property type="entry name" value="Signal recognition particle SRP54, nucleotide-binding domain"/>
    <property type="match status" value="1"/>
</dbReference>
<dbReference type="SUPFAM" id="SSF47446">
    <property type="entry name" value="Signal peptide-binding domain"/>
    <property type="match status" value="1"/>
</dbReference>
<dbReference type="InterPro" id="IPR013822">
    <property type="entry name" value="Signal_recog_particl_SRP54_hlx"/>
</dbReference>
<feature type="domain" description="Signal recognition particle SRP54 subunit M-domain" evidence="3">
    <location>
        <begin position="98"/>
        <end position="157"/>
    </location>
</feature>
<reference evidence="4" key="1">
    <citation type="submission" date="2024-03" db="EMBL/GenBank/DDBJ databases">
        <authorList>
            <consortium name="ELIXIR-Norway"/>
            <consortium name="Elixir Norway"/>
        </authorList>
    </citation>
    <scope>NUCLEOTIDE SEQUENCE</scope>
</reference>
<protein>
    <submittedName>
        <fullName evidence="4">Uncharacterized protein</fullName>
    </submittedName>
</protein>